<comment type="similarity">
    <text evidence="2 6">Belongs to the transposase mutator family.</text>
</comment>
<evidence type="ECO:0000256" key="3">
    <source>
        <dbReference type="ARBA" id="ARBA00022578"/>
    </source>
</evidence>
<dbReference type="GO" id="GO:0004803">
    <property type="term" value="F:transposase activity"/>
    <property type="evidence" value="ECO:0007669"/>
    <property type="project" value="UniProtKB-UniRule"/>
</dbReference>
<evidence type="ECO:0000256" key="4">
    <source>
        <dbReference type="ARBA" id="ARBA00023125"/>
    </source>
</evidence>
<evidence type="ECO:0000256" key="1">
    <source>
        <dbReference type="ARBA" id="ARBA00002190"/>
    </source>
</evidence>
<evidence type="ECO:0000256" key="5">
    <source>
        <dbReference type="ARBA" id="ARBA00023172"/>
    </source>
</evidence>
<evidence type="ECO:0000256" key="2">
    <source>
        <dbReference type="ARBA" id="ARBA00010961"/>
    </source>
</evidence>
<evidence type="ECO:0000256" key="6">
    <source>
        <dbReference type="RuleBase" id="RU365089"/>
    </source>
</evidence>
<dbReference type="GO" id="GO:0003677">
    <property type="term" value="F:DNA binding"/>
    <property type="evidence" value="ECO:0007669"/>
    <property type="project" value="UniProtKB-UniRule"/>
</dbReference>
<gene>
    <name evidence="7" type="ORF">J596_3902</name>
</gene>
<organism evidence="7 8">
    <name type="scientific">Acinetobacter baumannii 21072</name>
    <dbReference type="NCBI Taxonomy" id="1310697"/>
    <lineage>
        <taxon>Bacteria</taxon>
        <taxon>Pseudomonadati</taxon>
        <taxon>Pseudomonadota</taxon>
        <taxon>Gammaproteobacteria</taxon>
        <taxon>Moraxellales</taxon>
        <taxon>Moraxellaceae</taxon>
        <taxon>Acinetobacter</taxon>
        <taxon>Acinetobacter calcoaceticus/baumannii complex</taxon>
    </lineage>
</organism>
<accession>A0A062I3C7</accession>
<name>A0A062I3C7_ACIBA</name>
<comment type="function">
    <text evidence="1 6">Required for the transposition of the insertion element.</text>
</comment>
<dbReference type="Pfam" id="PF00872">
    <property type="entry name" value="Transposase_mut"/>
    <property type="match status" value="1"/>
</dbReference>
<dbReference type="AlphaFoldDB" id="A0A062I3C7"/>
<dbReference type="PANTHER" id="PTHR33217:SF5">
    <property type="entry name" value="MUTATOR FAMILY TRANSPOSASE"/>
    <property type="match status" value="1"/>
</dbReference>
<proteinExistence type="inferred from homology"/>
<sequence>MEYQYPKIGESWRANWENIRTIFSYPAEIRHAIYTTNAIESLNSVIRHSTKKRKIFSSDDSVKKVIYLATSNAAKKWTMPIQNWRLAMNWFTIQFDDRLKDHL</sequence>
<keyword evidence="4 6" id="KW-0238">DNA-binding</keyword>
<protein>
    <recommendedName>
        <fullName evidence="6">Mutator family transposase</fullName>
    </recommendedName>
</protein>
<reference evidence="7 8" key="1">
    <citation type="submission" date="2014-04" db="EMBL/GenBank/DDBJ databases">
        <title>Comparative genomics and transcriptomics to identify genetic mechanisms underlying the emergence of carbapenem resistant Acinetobacter baumannii (CRAb).</title>
        <authorList>
            <person name="Harris A.D."/>
            <person name="Johnson K.J."/>
            <person name="George J."/>
            <person name="Nadendla S."/>
            <person name="Daugherty S.C."/>
            <person name="Parankush S."/>
            <person name="Sadzewicz L."/>
            <person name="Tallon L."/>
            <person name="Sengamalay N."/>
            <person name="Hazen T.H."/>
            <person name="Rasko D.A."/>
        </authorList>
    </citation>
    <scope>NUCLEOTIDE SEQUENCE [LARGE SCALE GENOMIC DNA]</scope>
    <source>
        <strain evidence="7 8">21072</strain>
    </source>
</reference>
<dbReference type="PANTHER" id="PTHR33217">
    <property type="entry name" value="TRANSPOSASE FOR INSERTION SEQUENCE ELEMENT IS1081"/>
    <property type="match status" value="1"/>
</dbReference>
<dbReference type="GO" id="GO:0006313">
    <property type="term" value="P:DNA transposition"/>
    <property type="evidence" value="ECO:0007669"/>
    <property type="project" value="UniProtKB-UniRule"/>
</dbReference>
<evidence type="ECO:0000313" key="7">
    <source>
        <dbReference type="EMBL" id="KCY12348.1"/>
    </source>
</evidence>
<keyword evidence="3 6" id="KW-0815">Transposition</keyword>
<keyword evidence="6" id="KW-0814">Transposable element</keyword>
<keyword evidence="5 6" id="KW-0233">DNA recombination</keyword>
<dbReference type="EMBL" id="JMOD01000128">
    <property type="protein sequence ID" value="KCY12348.1"/>
    <property type="molecule type" value="Genomic_DNA"/>
</dbReference>
<dbReference type="InterPro" id="IPR001207">
    <property type="entry name" value="Transposase_mutator"/>
</dbReference>
<dbReference type="PATRIC" id="fig|1310697.3.peg.3693"/>
<comment type="caution">
    <text evidence="7">The sequence shown here is derived from an EMBL/GenBank/DDBJ whole genome shotgun (WGS) entry which is preliminary data.</text>
</comment>
<evidence type="ECO:0000313" key="8">
    <source>
        <dbReference type="Proteomes" id="UP000027327"/>
    </source>
</evidence>
<dbReference type="Proteomes" id="UP000027327">
    <property type="component" value="Unassembled WGS sequence"/>
</dbReference>